<evidence type="ECO:0000313" key="3">
    <source>
        <dbReference type="Proteomes" id="UP000027195"/>
    </source>
</evidence>
<dbReference type="EMBL" id="KL198042">
    <property type="protein sequence ID" value="KDQ13596.1"/>
    <property type="molecule type" value="Genomic_DNA"/>
</dbReference>
<sequence length="72" mass="7764">MALSDPASVASVRYSISALLCFSAAITIICLIITAARLDYYSSLYNPSKLVGLVAASMTLIIHAIRYANHSW</sequence>
<keyword evidence="1" id="KW-1133">Transmembrane helix</keyword>
<evidence type="ECO:0000313" key="2">
    <source>
        <dbReference type="EMBL" id="KDQ13596.1"/>
    </source>
</evidence>
<dbReference type="HOGENOM" id="CLU_2721878_0_0_1"/>
<dbReference type="Proteomes" id="UP000027195">
    <property type="component" value="Unassembled WGS sequence"/>
</dbReference>
<keyword evidence="1" id="KW-0472">Membrane</keyword>
<keyword evidence="1" id="KW-0812">Transmembrane</keyword>
<proteinExistence type="predicted"/>
<protein>
    <submittedName>
        <fullName evidence="2">Uncharacterized protein</fullName>
    </submittedName>
</protein>
<feature type="transmembrane region" description="Helical" evidence="1">
    <location>
        <begin position="50"/>
        <end position="68"/>
    </location>
</feature>
<keyword evidence="3" id="KW-1185">Reference proteome</keyword>
<organism evidence="2 3">
    <name type="scientific">Botryobasidium botryosum (strain FD-172 SS1)</name>
    <dbReference type="NCBI Taxonomy" id="930990"/>
    <lineage>
        <taxon>Eukaryota</taxon>
        <taxon>Fungi</taxon>
        <taxon>Dikarya</taxon>
        <taxon>Basidiomycota</taxon>
        <taxon>Agaricomycotina</taxon>
        <taxon>Agaricomycetes</taxon>
        <taxon>Cantharellales</taxon>
        <taxon>Botryobasidiaceae</taxon>
        <taxon>Botryobasidium</taxon>
    </lineage>
</organism>
<dbReference type="AlphaFoldDB" id="A0A067MPS0"/>
<reference evidence="3" key="1">
    <citation type="journal article" date="2014" name="Proc. Natl. Acad. Sci. U.S.A.">
        <title>Extensive sampling of basidiomycete genomes demonstrates inadequacy of the white-rot/brown-rot paradigm for wood decay fungi.</title>
        <authorList>
            <person name="Riley R."/>
            <person name="Salamov A.A."/>
            <person name="Brown D.W."/>
            <person name="Nagy L.G."/>
            <person name="Floudas D."/>
            <person name="Held B.W."/>
            <person name="Levasseur A."/>
            <person name="Lombard V."/>
            <person name="Morin E."/>
            <person name="Otillar R."/>
            <person name="Lindquist E.A."/>
            <person name="Sun H."/>
            <person name="LaButti K.M."/>
            <person name="Schmutz J."/>
            <person name="Jabbour D."/>
            <person name="Luo H."/>
            <person name="Baker S.E."/>
            <person name="Pisabarro A.G."/>
            <person name="Walton J.D."/>
            <person name="Blanchette R.A."/>
            <person name="Henrissat B."/>
            <person name="Martin F."/>
            <person name="Cullen D."/>
            <person name="Hibbett D.S."/>
            <person name="Grigoriev I.V."/>
        </authorList>
    </citation>
    <scope>NUCLEOTIDE SEQUENCE [LARGE SCALE GENOMIC DNA]</scope>
    <source>
        <strain evidence="3">FD-172 SS1</strain>
    </source>
</reference>
<evidence type="ECO:0000256" key="1">
    <source>
        <dbReference type="SAM" id="Phobius"/>
    </source>
</evidence>
<gene>
    <name evidence="2" type="ORF">BOTBODRAFT_363167</name>
</gene>
<accession>A0A067MPS0</accession>
<name>A0A067MPS0_BOTB1</name>
<dbReference type="InParanoid" id="A0A067MPS0"/>
<feature type="transmembrane region" description="Helical" evidence="1">
    <location>
        <begin position="12"/>
        <end position="38"/>
    </location>
</feature>